<dbReference type="OrthoDB" id="10262892at2759"/>
<evidence type="ECO:0008006" key="3">
    <source>
        <dbReference type="Google" id="ProtNLM"/>
    </source>
</evidence>
<comment type="caution">
    <text evidence="1">The sequence shown here is derived from an EMBL/GenBank/DDBJ whole genome shotgun (WGS) entry which is preliminary data.</text>
</comment>
<proteinExistence type="predicted"/>
<name>A0A6V7TS50_MELEN</name>
<organism evidence="1 2">
    <name type="scientific">Meloidogyne enterolobii</name>
    <name type="common">Root-knot nematode worm</name>
    <name type="synonym">Meloidogyne mayaguensis</name>
    <dbReference type="NCBI Taxonomy" id="390850"/>
    <lineage>
        <taxon>Eukaryota</taxon>
        <taxon>Metazoa</taxon>
        <taxon>Ecdysozoa</taxon>
        <taxon>Nematoda</taxon>
        <taxon>Chromadorea</taxon>
        <taxon>Rhabditida</taxon>
        <taxon>Tylenchina</taxon>
        <taxon>Tylenchomorpha</taxon>
        <taxon>Tylenchoidea</taxon>
        <taxon>Meloidogynidae</taxon>
        <taxon>Meloidogyninae</taxon>
        <taxon>Meloidogyne</taxon>
    </lineage>
</organism>
<accession>A0A6V7TS50</accession>
<sequence length="83" mass="9369">MSSDGLSPYPKMVGIDWSILSVVESNGQVDIEEPLAEVSFQAISQNGSEQVKLLCNKNQLQDFHWNVKEAYNFLLKLTRNNPN</sequence>
<evidence type="ECO:0000313" key="2">
    <source>
        <dbReference type="Proteomes" id="UP000580250"/>
    </source>
</evidence>
<dbReference type="Proteomes" id="UP000580250">
    <property type="component" value="Unassembled WGS sequence"/>
</dbReference>
<evidence type="ECO:0000313" key="1">
    <source>
        <dbReference type="EMBL" id="CAD2132799.1"/>
    </source>
</evidence>
<protein>
    <recommendedName>
        <fullName evidence="3">COMM domain-containing protein</fullName>
    </recommendedName>
</protein>
<dbReference type="AlphaFoldDB" id="A0A6V7TS50"/>
<gene>
    <name evidence="1" type="ORF">MENT_LOCUS3799</name>
</gene>
<reference evidence="1 2" key="1">
    <citation type="submission" date="2020-08" db="EMBL/GenBank/DDBJ databases">
        <authorList>
            <person name="Koutsovoulos G."/>
            <person name="Danchin GJ E."/>
        </authorList>
    </citation>
    <scope>NUCLEOTIDE SEQUENCE [LARGE SCALE GENOMIC DNA]</scope>
</reference>
<dbReference type="EMBL" id="CAJEWN010000012">
    <property type="protein sequence ID" value="CAD2132799.1"/>
    <property type="molecule type" value="Genomic_DNA"/>
</dbReference>